<gene>
    <name evidence="1" type="ORF">yberc0001_37570</name>
</gene>
<proteinExistence type="predicted"/>
<sequence>MVNKKIIADTYVHNNGDIYHRYPNTSLLFTIVDNFIYCYDEEKPKINILQSVVDMGRMLISYGISLQDFKQDFGNKNLFLADWFLTMDTSVDLLTE</sequence>
<reference evidence="1" key="1">
    <citation type="submission" date="2008-12" db="EMBL/GenBank/DDBJ databases">
        <title>Annotation of the Yersinia bercovieri ATCC 43970 genome.</title>
        <authorList>
            <person name="Read T.D."/>
            <person name="Akmal A."/>
            <person name="Bishop-Lilly K."/>
            <person name="Chen P.E."/>
            <person name="Cook C."/>
            <person name="Kiley M.P."/>
            <person name="Lentz S."/>
            <person name="Mateczun A."/>
            <person name="Nagarajan N."/>
            <person name="Nolan N."/>
            <person name="Osborne B.I."/>
            <person name="Pop M."/>
            <person name="Sozhamannan S."/>
            <person name="Stewart A.C."/>
            <person name="Sulakvelidze A."/>
            <person name="Thomason B."/>
            <person name="Willner K."/>
            <person name="Zwick M.E."/>
        </authorList>
    </citation>
    <scope>NUCLEOTIDE SEQUENCE [LARGE SCALE GENOMIC DNA]</scope>
    <source>
        <strain evidence="1">ATCC 43970</strain>
    </source>
</reference>
<keyword evidence="2" id="KW-1185">Reference proteome</keyword>
<protein>
    <submittedName>
        <fullName evidence="1">Uncharacterized protein</fullName>
    </submittedName>
</protein>
<dbReference type="Proteomes" id="UP000010319">
    <property type="component" value="Unassembled WGS sequence"/>
</dbReference>
<accession>A0ABM9XTV4</accession>
<dbReference type="RefSeq" id="WP_005279769.1">
    <property type="nucleotide sequence ID" value="NZ_AALC02000099.1"/>
</dbReference>
<evidence type="ECO:0000313" key="2">
    <source>
        <dbReference type="Proteomes" id="UP000010319"/>
    </source>
</evidence>
<comment type="caution">
    <text evidence="1">The sequence shown here is derived from an EMBL/GenBank/DDBJ whole genome shotgun (WGS) entry which is preliminary data.</text>
</comment>
<dbReference type="EMBL" id="AALC02000099">
    <property type="protein sequence ID" value="EEQ04813.1"/>
    <property type="molecule type" value="Genomic_DNA"/>
</dbReference>
<organism evidence="1 2">
    <name type="scientific">Yersinia bercovieri ATCC 43970</name>
    <dbReference type="NCBI Taxonomy" id="349968"/>
    <lineage>
        <taxon>Bacteria</taxon>
        <taxon>Pseudomonadati</taxon>
        <taxon>Pseudomonadota</taxon>
        <taxon>Gammaproteobacteria</taxon>
        <taxon>Enterobacterales</taxon>
        <taxon>Yersiniaceae</taxon>
        <taxon>Yersinia</taxon>
    </lineage>
</organism>
<evidence type="ECO:0000313" key="1">
    <source>
        <dbReference type="EMBL" id="EEQ04813.1"/>
    </source>
</evidence>
<name>A0ABM9XTV4_YERBE</name>